<dbReference type="SUPFAM" id="SSF46894">
    <property type="entry name" value="C-terminal effector domain of the bipartite response regulators"/>
    <property type="match status" value="1"/>
</dbReference>
<dbReference type="Gene3D" id="1.25.40.10">
    <property type="entry name" value="Tetratricopeptide repeat domain"/>
    <property type="match status" value="2"/>
</dbReference>
<keyword evidence="5" id="KW-0804">Transcription</keyword>
<keyword evidence="2" id="KW-0902">Two-component regulatory system</keyword>
<dbReference type="PRINTS" id="PR00364">
    <property type="entry name" value="DISEASERSIST"/>
</dbReference>
<comment type="caution">
    <text evidence="8">The sequence shown here is derived from an EMBL/GenBank/DDBJ whole genome shotgun (WGS) entry which is preliminary data.</text>
</comment>
<evidence type="ECO:0000313" key="9">
    <source>
        <dbReference type="Proteomes" id="UP001180531"/>
    </source>
</evidence>
<dbReference type="RefSeq" id="WP_311607959.1">
    <property type="nucleotide sequence ID" value="NZ_JAVRFI010000002.1"/>
</dbReference>
<dbReference type="InterPro" id="IPR019734">
    <property type="entry name" value="TPR_rpt"/>
</dbReference>
<comment type="similarity">
    <text evidence="1">Belongs to the AfsR/DnrI/RedD regulatory family.</text>
</comment>
<dbReference type="InterPro" id="IPR001867">
    <property type="entry name" value="OmpR/PhoB-type_DNA-bd"/>
</dbReference>
<sequence length="986" mass="106195">MGIRDGESVVPCGPPQQQATLAMLALRRGHAVPLHELVSGVWGDTAPDSAVMIVRTYVWRLRKLLTSADCDPQVLARVGDGYRLAEEPLSVDAFEAEHLAADAARARGAEKYDECAMLLKEAVSLWRGEPLAGVPGPFADRQRSRLSELRLTLMEERFDLDLLLGRHAQSVPELTAFIQEQPLRERPYGFLMRALYAAGRQADALAVFGKAREVLAHELGLDPGPELRALHERILACAPDLVPTAAPVTAVAPAAHPQEAGAAAGQAGATDFARPAQLPADISDFSGRNEAVAELCRALTDPDRTALAVASVSGMGGIGKSTLALKVAHQVKGDFPDGQLYADLRGSGTDAADPGTILVSFLTALGVSRRKVPGSLEDRSRMFRTLLDDRRVLLLLDNARDAAQVRPLLPGAAHCAVVVTSRARLVDVPCGAHVRLAEFSTGEALSLVRRIVGESRIAPEEEAALALVVACACLPLAVRIVATRLSSRPGWTVAHLVARLADERRRLAELRADDLAVAAAFELGYHQLTDRQAMAFRSLASVAWPHIGLGAASAALGLDETEAEDLLEPLVDAALLESPAPGRYRYHDLVRDFARQLPPPTGTSPSDEGSAVERRLLDHLLEMAGEAFRRMVPGDPVHSTIAAGAVRPDGPRFTDLAEAREWVITEFDCALHTVQLLVRRWEAAEPELLTEAADVLVALSSFGQDVPYAQMATAAEALAETAALAGNHRAAGRAHFICGNAAIQETRLTRARTHAQRAAEFCRRAGDRAILQQAYNDLGVIAQFEQRYDDAAGFFDEALVLAREWGQRSGELITTLNAALARIRGRRAEEALPACEEALSALRGMADQHGVAHALCVRGQALHELGRYQEALDGYRECLDVCATAGIPGQQAQAWYRCAETLRVMGDVEQALESADRAVAYYRTVPGRDRDRGYALWTQARVSLGAGHHGRALDQANEALEVFTRTALPEAAQVRALIDGIRPATV</sequence>
<dbReference type="InterPro" id="IPR027417">
    <property type="entry name" value="P-loop_NTPase"/>
</dbReference>
<dbReference type="EMBL" id="JAVRFI010000002">
    <property type="protein sequence ID" value="MDT0448263.1"/>
    <property type="molecule type" value="Genomic_DNA"/>
</dbReference>
<dbReference type="Pfam" id="PF03704">
    <property type="entry name" value="BTAD"/>
    <property type="match status" value="1"/>
</dbReference>
<dbReference type="InterPro" id="IPR016032">
    <property type="entry name" value="Sig_transdc_resp-reg_C-effctor"/>
</dbReference>
<protein>
    <submittedName>
        <fullName evidence="8">BTAD domain-containing putative transcriptional regulator</fullName>
    </submittedName>
</protein>
<dbReference type="PANTHER" id="PTHR35807">
    <property type="entry name" value="TRANSCRIPTIONAL REGULATOR REDD-RELATED"/>
    <property type="match status" value="1"/>
</dbReference>
<evidence type="ECO:0000256" key="5">
    <source>
        <dbReference type="ARBA" id="ARBA00023163"/>
    </source>
</evidence>
<dbReference type="InterPro" id="IPR005158">
    <property type="entry name" value="BTAD"/>
</dbReference>
<evidence type="ECO:0000256" key="3">
    <source>
        <dbReference type="ARBA" id="ARBA00023015"/>
    </source>
</evidence>
<dbReference type="Gene3D" id="3.40.50.300">
    <property type="entry name" value="P-loop containing nucleotide triphosphate hydrolases"/>
    <property type="match status" value="1"/>
</dbReference>
<dbReference type="InterPro" id="IPR011990">
    <property type="entry name" value="TPR-like_helical_dom_sf"/>
</dbReference>
<dbReference type="SMART" id="SM01043">
    <property type="entry name" value="BTAD"/>
    <property type="match status" value="1"/>
</dbReference>
<evidence type="ECO:0000256" key="6">
    <source>
        <dbReference type="PROSITE-ProRule" id="PRU01091"/>
    </source>
</evidence>
<dbReference type="CDD" id="cd15831">
    <property type="entry name" value="BTAD"/>
    <property type="match status" value="1"/>
</dbReference>
<dbReference type="PANTHER" id="PTHR35807:SF1">
    <property type="entry name" value="TRANSCRIPTIONAL REGULATOR REDD"/>
    <property type="match status" value="1"/>
</dbReference>
<dbReference type="Proteomes" id="UP001180531">
    <property type="component" value="Unassembled WGS sequence"/>
</dbReference>
<dbReference type="InterPro" id="IPR051677">
    <property type="entry name" value="AfsR-DnrI-RedD_regulator"/>
</dbReference>
<evidence type="ECO:0000313" key="8">
    <source>
        <dbReference type="EMBL" id="MDT0448263.1"/>
    </source>
</evidence>
<dbReference type="SUPFAM" id="SSF52540">
    <property type="entry name" value="P-loop containing nucleoside triphosphate hydrolases"/>
    <property type="match status" value="1"/>
</dbReference>
<feature type="DNA-binding region" description="OmpR/PhoB-type" evidence="6">
    <location>
        <begin position="1"/>
        <end position="86"/>
    </location>
</feature>
<dbReference type="Gene3D" id="1.10.10.10">
    <property type="entry name" value="Winged helix-like DNA-binding domain superfamily/Winged helix DNA-binding domain"/>
    <property type="match status" value="1"/>
</dbReference>
<dbReference type="InterPro" id="IPR036388">
    <property type="entry name" value="WH-like_DNA-bd_sf"/>
</dbReference>
<dbReference type="SMART" id="SM00028">
    <property type="entry name" value="TPR"/>
    <property type="match status" value="3"/>
</dbReference>
<accession>A0ABU2SHK1</accession>
<gene>
    <name evidence="8" type="ORF">RM609_03985</name>
</gene>
<dbReference type="SMART" id="SM00862">
    <property type="entry name" value="Trans_reg_C"/>
    <property type="match status" value="1"/>
</dbReference>
<evidence type="ECO:0000256" key="1">
    <source>
        <dbReference type="ARBA" id="ARBA00005820"/>
    </source>
</evidence>
<evidence type="ECO:0000256" key="4">
    <source>
        <dbReference type="ARBA" id="ARBA00023125"/>
    </source>
</evidence>
<evidence type="ECO:0000259" key="7">
    <source>
        <dbReference type="PROSITE" id="PS51755"/>
    </source>
</evidence>
<proteinExistence type="inferred from homology"/>
<dbReference type="SUPFAM" id="SSF48452">
    <property type="entry name" value="TPR-like"/>
    <property type="match status" value="2"/>
</dbReference>
<dbReference type="Pfam" id="PF00486">
    <property type="entry name" value="Trans_reg_C"/>
    <property type="match status" value="1"/>
</dbReference>
<dbReference type="PROSITE" id="PS51755">
    <property type="entry name" value="OMPR_PHOB"/>
    <property type="match status" value="1"/>
</dbReference>
<keyword evidence="9" id="KW-1185">Reference proteome</keyword>
<feature type="domain" description="OmpR/PhoB-type" evidence="7">
    <location>
        <begin position="1"/>
        <end position="86"/>
    </location>
</feature>
<keyword evidence="3" id="KW-0805">Transcription regulation</keyword>
<name>A0ABU2SHK1_9ACTN</name>
<dbReference type="Pfam" id="PF00931">
    <property type="entry name" value="NB-ARC"/>
    <property type="match status" value="1"/>
</dbReference>
<reference evidence="8" key="1">
    <citation type="submission" date="2024-05" db="EMBL/GenBank/DDBJ databases">
        <title>30 novel species of actinomycetes from the DSMZ collection.</title>
        <authorList>
            <person name="Nouioui I."/>
        </authorList>
    </citation>
    <scope>NUCLEOTIDE SEQUENCE</scope>
    <source>
        <strain evidence="8">DSM 40473</strain>
    </source>
</reference>
<dbReference type="Pfam" id="PF13424">
    <property type="entry name" value="TPR_12"/>
    <property type="match status" value="2"/>
</dbReference>
<organism evidence="8 9">
    <name type="scientific">Streptomyces hesseae</name>
    <dbReference type="NCBI Taxonomy" id="3075519"/>
    <lineage>
        <taxon>Bacteria</taxon>
        <taxon>Bacillati</taxon>
        <taxon>Actinomycetota</taxon>
        <taxon>Actinomycetes</taxon>
        <taxon>Kitasatosporales</taxon>
        <taxon>Streptomycetaceae</taxon>
        <taxon>Streptomyces</taxon>
    </lineage>
</organism>
<dbReference type="InterPro" id="IPR002182">
    <property type="entry name" value="NB-ARC"/>
</dbReference>
<evidence type="ECO:0000256" key="2">
    <source>
        <dbReference type="ARBA" id="ARBA00023012"/>
    </source>
</evidence>
<keyword evidence="4 6" id="KW-0238">DNA-binding</keyword>